<feature type="non-terminal residue" evidence="2">
    <location>
        <position position="607"/>
    </location>
</feature>
<evidence type="ECO:0000313" key="2">
    <source>
        <dbReference type="EMBL" id="CAG8692378.1"/>
    </source>
</evidence>
<keyword evidence="3" id="KW-1185">Reference proteome</keyword>
<evidence type="ECO:0000313" key="3">
    <source>
        <dbReference type="Proteomes" id="UP000789901"/>
    </source>
</evidence>
<evidence type="ECO:0000256" key="1">
    <source>
        <dbReference type="SAM" id="MobiDB-lite"/>
    </source>
</evidence>
<proteinExistence type="predicted"/>
<feature type="compositionally biased region" description="Acidic residues" evidence="1">
    <location>
        <begin position="113"/>
        <end position="123"/>
    </location>
</feature>
<feature type="region of interest" description="Disordered" evidence="1">
    <location>
        <begin position="94"/>
        <end position="142"/>
    </location>
</feature>
<dbReference type="EMBL" id="CAJVQB010006837">
    <property type="protein sequence ID" value="CAG8692378.1"/>
    <property type="molecule type" value="Genomic_DNA"/>
</dbReference>
<gene>
    <name evidence="2" type="ORF">GMARGA_LOCUS11599</name>
</gene>
<comment type="caution">
    <text evidence="2">The sequence shown here is derived from an EMBL/GenBank/DDBJ whole genome shotgun (WGS) entry which is preliminary data.</text>
</comment>
<dbReference type="Proteomes" id="UP000789901">
    <property type="component" value="Unassembled WGS sequence"/>
</dbReference>
<protein>
    <submittedName>
        <fullName evidence="2">43225_t:CDS:1</fullName>
    </submittedName>
</protein>
<sequence>MELPEDNMNIDTEEAVASKKAKTTHSIVDTVMPDTIEDSSMQLSENKTLELSYTKFSHNNPYLNKKGNTSTHKENWKNQSLKRLDTMNIQVKSREKLTSDNAQQSSHMKQEEEKEISDDDDKMDTESNSTAKDYDTNQTGHSNLTSVSHIKFFHDNPYLNKKVNTDTNEENQKSQVLKQAKSEKYINDQEDKMDTESISTIEDDEIKDEPKKKTYSKILKANETKQKSRRRYTTISDWSDKVKLKINEQRKAVRVEVFDSGKWDYLKVGLIYQKWQQKVNASRNRQDKEGPKRVGGENCATNKRVCRSGNDNRDIERNIQHYNTETKRVLKKWTLSAKRNSIQLIVMGDYNTNKEKKQNKGLVLTTLKTRGLISLLDFQGISHPTWQKGELRSQIDDFWVDTELALNMDIVKMIESKTITESNHMILKTTWHTEINLGMKQPKPTHRRKIFMYEKMVDEDWKTYRKVIEDRLTTVSKDRDTKGQSLDKKWGRWNEVIRKIANQHIPFKYSRLRQYNAISLKETKLYKNLIEISKMIKLLDKIKPLFNIAWVKSEMEKKMKKIKQLKDISIPSIELENLVERKGEVKAVLIEWKTAVWKAKNLEKNIK</sequence>
<organism evidence="2 3">
    <name type="scientific">Gigaspora margarita</name>
    <dbReference type="NCBI Taxonomy" id="4874"/>
    <lineage>
        <taxon>Eukaryota</taxon>
        <taxon>Fungi</taxon>
        <taxon>Fungi incertae sedis</taxon>
        <taxon>Mucoromycota</taxon>
        <taxon>Glomeromycotina</taxon>
        <taxon>Glomeromycetes</taxon>
        <taxon>Diversisporales</taxon>
        <taxon>Gigasporaceae</taxon>
        <taxon>Gigaspora</taxon>
    </lineage>
</organism>
<feature type="region of interest" description="Disordered" evidence="1">
    <location>
        <begin position="1"/>
        <end position="24"/>
    </location>
</feature>
<reference evidence="2 3" key="1">
    <citation type="submission" date="2021-06" db="EMBL/GenBank/DDBJ databases">
        <authorList>
            <person name="Kallberg Y."/>
            <person name="Tangrot J."/>
            <person name="Rosling A."/>
        </authorList>
    </citation>
    <scope>NUCLEOTIDE SEQUENCE [LARGE SCALE GENOMIC DNA]</scope>
    <source>
        <strain evidence="2 3">120-4 pot B 10/14</strain>
    </source>
</reference>
<name>A0ABN7UYB8_GIGMA</name>
<accession>A0ABN7UYB8</accession>